<dbReference type="InterPro" id="IPR006121">
    <property type="entry name" value="HMA_dom"/>
</dbReference>
<sequence>MGCSCNNNQTITINVEGMSCNHCKAAVENALKQIGVNKVEVDLAAKKVSASYSSDKLTLDDIKKSIIDAGYEVVG</sequence>
<evidence type="ECO:0000259" key="3">
    <source>
        <dbReference type="PROSITE" id="PS50846"/>
    </source>
</evidence>
<dbReference type="PROSITE" id="PS01047">
    <property type="entry name" value="HMA_1"/>
    <property type="match status" value="1"/>
</dbReference>
<dbReference type="NCBIfam" id="TIGR00003">
    <property type="entry name" value="copper ion binding protein"/>
    <property type="match status" value="1"/>
</dbReference>
<dbReference type="Proteomes" id="UP000002217">
    <property type="component" value="Chromosome"/>
</dbReference>
<dbReference type="PRINTS" id="PR00944">
    <property type="entry name" value="CUEXPORT"/>
</dbReference>
<dbReference type="STRING" id="485916.Dtox_1809"/>
<evidence type="ECO:0000256" key="2">
    <source>
        <dbReference type="ARBA" id="ARBA00023008"/>
    </source>
</evidence>
<dbReference type="HOGENOM" id="CLU_134973_10_4_9"/>
<keyword evidence="5" id="KW-1185">Reference proteome</keyword>
<dbReference type="FunFam" id="3.30.70.100:FF:000001">
    <property type="entry name" value="ATPase copper transporting beta"/>
    <property type="match status" value="1"/>
</dbReference>
<reference evidence="4 5" key="1">
    <citation type="journal article" date="2009" name="Stand. Genomic Sci.">
        <title>Complete genome sequence of Desulfotomaculum acetoxidans type strain (5575).</title>
        <authorList>
            <person name="Spring S."/>
            <person name="Lapidus A."/>
            <person name="Schroder M."/>
            <person name="Gleim D."/>
            <person name="Sims D."/>
            <person name="Meincke L."/>
            <person name="Glavina Del Rio T."/>
            <person name="Tice H."/>
            <person name="Copeland A."/>
            <person name="Cheng J.F."/>
            <person name="Lucas S."/>
            <person name="Chen F."/>
            <person name="Nolan M."/>
            <person name="Bruce D."/>
            <person name="Goodwin L."/>
            <person name="Pitluck S."/>
            <person name="Ivanova N."/>
            <person name="Mavromatis K."/>
            <person name="Mikhailova N."/>
            <person name="Pati A."/>
            <person name="Chen A."/>
            <person name="Palaniappan K."/>
            <person name="Land M."/>
            <person name="Hauser L."/>
            <person name="Chang Y.J."/>
            <person name="Jeffries C.D."/>
            <person name="Chain P."/>
            <person name="Saunders E."/>
            <person name="Brettin T."/>
            <person name="Detter J.C."/>
            <person name="Goker M."/>
            <person name="Bristow J."/>
            <person name="Eisen J.A."/>
            <person name="Markowitz V."/>
            <person name="Hugenholtz P."/>
            <person name="Kyrpides N.C."/>
            <person name="Klenk H.P."/>
            <person name="Han C."/>
        </authorList>
    </citation>
    <scope>NUCLEOTIDE SEQUENCE [LARGE SCALE GENOMIC DNA]</scope>
    <source>
        <strain evidence="5">ATCC 49208 / DSM 771 / VKM B-1644</strain>
    </source>
</reference>
<evidence type="ECO:0000313" key="4">
    <source>
        <dbReference type="EMBL" id="ACV62662.1"/>
    </source>
</evidence>
<keyword evidence="1" id="KW-0479">Metal-binding</keyword>
<gene>
    <name evidence="4" type="ordered locus">Dtox_1809</name>
</gene>
<evidence type="ECO:0000256" key="1">
    <source>
        <dbReference type="ARBA" id="ARBA00022723"/>
    </source>
</evidence>
<dbReference type="InterPro" id="IPR017969">
    <property type="entry name" value="Heavy-metal-associated_CS"/>
</dbReference>
<dbReference type="InterPro" id="IPR006122">
    <property type="entry name" value="HMA_Cu_ion-bd"/>
</dbReference>
<dbReference type="InterPro" id="IPR000428">
    <property type="entry name" value="Cu-bd"/>
</dbReference>
<dbReference type="AlphaFoldDB" id="C8VXK6"/>
<protein>
    <submittedName>
        <fullName evidence="4">Copper ion binding protein</fullName>
    </submittedName>
</protein>
<dbReference type="GO" id="GO:0005507">
    <property type="term" value="F:copper ion binding"/>
    <property type="evidence" value="ECO:0007669"/>
    <property type="project" value="InterPro"/>
</dbReference>
<dbReference type="eggNOG" id="COG2608">
    <property type="taxonomic scope" value="Bacteria"/>
</dbReference>
<name>C8VXK6_DESAS</name>
<keyword evidence="2" id="KW-0186">Copper</keyword>
<evidence type="ECO:0000313" key="5">
    <source>
        <dbReference type="Proteomes" id="UP000002217"/>
    </source>
</evidence>
<dbReference type="PROSITE" id="PS50846">
    <property type="entry name" value="HMA_2"/>
    <property type="match status" value="1"/>
</dbReference>
<dbReference type="InterPro" id="IPR036163">
    <property type="entry name" value="HMA_dom_sf"/>
</dbReference>
<dbReference type="Pfam" id="PF00403">
    <property type="entry name" value="HMA"/>
    <property type="match status" value="1"/>
</dbReference>
<dbReference type="OrthoDB" id="9813965at2"/>
<feature type="domain" description="HMA" evidence="3">
    <location>
        <begin position="9"/>
        <end position="74"/>
    </location>
</feature>
<dbReference type="SUPFAM" id="SSF55008">
    <property type="entry name" value="HMA, heavy metal-associated domain"/>
    <property type="match status" value="1"/>
</dbReference>
<dbReference type="CDD" id="cd00371">
    <property type="entry name" value="HMA"/>
    <property type="match status" value="1"/>
</dbReference>
<dbReference type="EMBL" id="CP001720">
    <property type="protein sequence ID" value="ACV62662.1"/>
    <property type="molecule type" value="Genomic_DNA"/>
</dbReference>
<dbReference type="Gene3D" id="3.30.70.100">
    <property type="match status" value="1"/>
</dbReference>
<proteinExistence type="predicted"/>
<organism evidence="4 5">
    <name type="scientific">Desulfofarcimen acetoxidans (strain ATCC 49208 / DSM 771 / KCTC 5769 / VKM B-1644 / 5575)</name>
    <name type="common">Desulfotomaculum acetoxidans</name>
    <dbReference type="NCBI Taxonomy" id="485916"/>
    <lineage>
        <taxon>Bacteria</taxon>
        <taxon>Bacillati</taxon>
        <taxon>Bacillota</taxon>
        <taxon>Clostridia</taxon>
        <taxon>Eubacteriales</taxon>
        <taxon>Peptococcaceae</taxon>
        <taxon>Desulfofarcimen</taxon>
    </lineage>
</organism>
<dbReference type="GO" id="GO:0006825">
    <property type="term" value="P:copper ion transport"/>
    <property type="evidence" value="ECO:0007669"/>
    <property type="project" value="InterPro"/>
</dbReference>
<dbReference type="KEGG" id="dae:Dtox_1809"/>
<accession>C8VXK6</accession>
<dbReference type="RefSeq" id="WP_015757373.1">
    <property type="nucleotide sequence ID" value="NC_013216.1"/>
</dbReference>